<feature type="compositionally biased region" description="Basic and acidic residues" evidence="1">
    <location>
        <begin position="340"/>
        <end position="349"/>
    </location>
</feature>
<reference evidence="2" key="1">
    <citation type="submission" date="2013-10" db="EMBL/GenBank/DDBJ databases">
        <title>Genomic analysis of the causative agents of coccidiosis in chickens.</title>
        <authorList>
            <person name="Reid A.J."/>
            <person name="Blake D."/>
            <person name="Billington K."/>
            <person name="Browne H."/>
            <person name="Dunn M."/>
            <person name="Hung S."/>
            <person name="Kawahara F."/>
            <person name="Miranda-Saavedra D."/>
            <person name="Mourier T."/>
            <person name="Nagra H."/>
            <person name="Otto T.D."/>
            <person name="Rawlings N."/>
            <person name="Sanchez A."/>
            <person name="Sanders M."/>
            <person name="Subramaniam C."/>
            <person name="Tay Y."/>
            <person name="Dear P."/>
            <person name="Doerig C."/>
            <person name="Gruber A."/>
            <person name="Parkinson J."/>
            <person name="Shirley M."/>
            <person name="Wan K.L."/>
            <person name="Berriman M."/>
            <person name="Tomley F."/>
            <person name="Pain A."/>
        </authorList>
    </citation>
    <scope>NUCLEOTIDE SEQUENCE [LARGE SCALE GENOMIC DNA]</scope>
    <source>
        <strain evidence="2">Weybridge</strain>
    </source>
</reference>
<feature type="region of interest" description="Disordered" evidence="1">
    <location>
        <begin position="506"/>
        <end position="533"/>
    </location>
</feature>
<dbReference type="Proteomes" id="UP000030763">
    <property type="component" value="Unassembled WGS sequence"/>
</dbReference>
<feature type="region of interest" description="Disordered" evidence="1">
    <location>
        <begin position="433"/>
        <end position="458"/>
    </location>
</feature>
<evidence type="ECO:0000313" key="3">
    <source>
        <dbReference type="Proteomes" id="UP000030763"/>
    </source>
</evidence>
<dbReference type="GeneID" id="25337430"/>
<dbReference type="VEuPathDB" id="ToxoDB:EMWEY_00034440"/>
<evidence type="ECO:0000313" key="2">
    <source>
        <dbReference type="EMBL" id="CDJ60747.1"/>
    </source>
</evidence>
<keyword evidence="3" id="KW-1185">Reference proteome</keyword>
<gene>
    <name evidence="2" type="ORF">EMWEY_00034440</name>
</gene>
<dbReference type="RefSeq" id="XP_013337397.1">
    <property type="nucleotide sequence ID" value="XM_013481943.1"/>
</dbReference>
<protein>
    <submittedName>
        <fullName evidence="2">Uncharacterized protein</fullName>
    </submittedName>
</protein>
<feature type="region of interest" description="Disordered" evidence="1">
    <location>
        <begin position="559"/>
        <end position="663"/>
    </location>
</feature>
<organism evidence="2 3">
    <name type="scientific">Eimeria maxima</name>
    <name type="common">Coccidian parasite</name>
    <dbReference type="NCBI Taxonomy" id="5804"/>
    <lineage>
        <taxon>Eukaryota</taxon>
        <taxon>Sar</taxon>
        <taxon>Alveolata</taxon>
        <taxon>Apicomplexa</taxon>
        <taxon>Conoidasida</taxon>
        <taxon>Coccidia</taxon>
        <taxon>Eucoccidiorida</taxon>
        <taxon>Eimeriorina</taxon>
        <taxon>Eimeriidae</taxon>
        <taxon>Eimeria</taxon>
    </lineage>
</organism>
<proteinExistence type="predicted"/>
<feature type="region of interest" description="Disordered" evidence="1">
    <location>
        <begin position="171"/>
        <end position="195"/>
    </location>
</feature>
<feature type="compositionally biased region" description="Gly residues" evidence="1">
    <location>
        <begin position="513"/>
        <end position="524"/>
    </location>
</feature>
<feature type="region of interest" description="Disordered" evidence="1">
    <location>
        <begin position="1"/>
        <end position="21"/>
    </location>
</feature>
<dbReference type="EMBL" id="HG721920">
    <property type="protein sequence ID" value="CDJ60747.1"/>
    <property type="molecule type" value="Genomic_DNA"/>
</dbReference>
<feature type="region of interest" description="Disordered" evidence="1">
    <location>
        <begin position="264"/>
        <end position="285"/>
    </location>
</feature>
<feature type="compositionally biased region" description="Basic and acidic residues" evidence="1">
    <location>
        <begin position="620"/>
        <end position="652"/>
    </location>
</feature>
<feature type="compositionally biased region" description="Basic and acidic residues" evidence="1">
    <location>
        <begin position="311"/>
        <end position="327"/>
    </location>
</feature>
<feature type="compositionally biased region" description="Basic and acidic residues" evidence="1">
    <location>
        <begin position="571"/>
        <end position="594"/>
    </location>
</feature>
<reference evidence="2" key="2">
    <citation type="submission" date="2013-10" db="EMBL/GenBank/DDBJ databases">
        <authorList>
            <person name="Aslett M."/>
        </authorList>
    </citation>
    <scope>NUCLEOTIDE SEQUENCE [LARGE SCALE GENOMIC DNA]</scope>
    <source>
        <strain evidence="2">Weybridge</strain>
    </source>
</reference>
<dbReference type="OrthoDB" id="3514773at2759"/>
<dbReference type="AlphaFoldDB" id="U6M949"/>
<accession>U6M949</accession>
<feature type="region of interest" description="Disordered" evidence="1">
    <location>
        <begin position="311"/>
        <end position="361"/>
    </location>
</feature>
<evidence type="ECO:0000256" key="1">
    <source>
        <dbReference type="SAM" id="MobiDB-lite"/>
    </source>
</evidence>
<name>U6M949_EIMMA</name>
<sequence>MAQRGKNSLEPPSRGRLPGTRPLSLEEYECLATTHPYAVKHLAAKNVTPVLCADATARLTAIRVPTGRNAGNEVDEAKRYFALGNMRQSDRLLVAGKRIGVTPSGAQTSIQQGETKSHCLHNDGNDAYLQRYAVPSYACKSDKAFDLEQVAAGPVGEFQPFSKMARFPALQGSSTGHQGVKKLENNSSNDTQGPGRLRLHTSVAVTSPGNPCGDGILKSHLHVFQSPQDCSRCTGQAVSRRQLHSAKQPCSDYKAHASDSAMMHSMETGHTGPGEGNLGGDKRSIDPQEYGSYRRARLSVVVINRKTGEDTRKGSAEYRLPHGDKRQAGAHPKYPPGLYSRHDPVDEKQNSPSSTRGLCPQNRKYMQHGNEFRRAANQEFCSEALPRHDAYIASATHGAYSHEPFGFPRLRGNNSSNEHCLPEGRHYVPAVTTKQQQHMTDNTRHANRRRASEGDISEAANTQNVSPAYLRKPYPYHHLTNTSHQLGEQRFAKNIGMAGKTTTALKNTKSGGHAVGNGSKGLGSTGSRTEGDCKVLREREGVSSLGGVGSMEVLPGAFASRKGFSSGGTEEGLRSREVTERQGEPHVSRSRKEYGSMCSGADESRDGCGAGGRVTAAGGEQRRRLVESEREAEAGTSHRPEGGDELPRRISQEDQTNLRGFRMPSVGIDLGGVGVGDASSREGTEAVQFETCRSRTRSNKASQSCPVSNGPLISVESTAIDKLAYFSTASSGNLASVLQSAVSVKSTSDMKCRSSRYSMVLRHATEGGDIPIRPTKNITASGTRSMLTSDGTMKALLECAGPCPQATTESERITGQQQPPYSLQHDAEARCGKTDHLRPDDQHVDGARMEKPSGDSAAPQACITGPSCMDATAVGRRLTAQNNMWSAVGSYEPLASVVFQELYPQLSRELQALCMQCLGTTDSPELRALTDIQQAAMKLVAEQSARRSIEAKSRLAEVFKREGQPKGALESLEQFLLERSPILIYFDIVSLTPHLEQGGFFRSHFEIPQTDATYLRKCNERELALYCGLYEHESVRPEHHPKYGYVSVNCKLQPPWEPHSGEACIILKDHVRVRATISANQCDGAGVLSFGHEPLVATLNNPWHVLEPLGHETLAALAAFAKKPTSMRGADIPALVDCNIHGEIKLG</sequence>